<evidence type="ECO:0000313" key="4">
    <source>
        <dbReference type="Proteomes" id="UP001054945"/>
    </source>
</evidence>
<feature type="domain" description="Glycosyltransferase 2-like" evidence="2">
    <location>
        <begin position="147"/>
        <end position="189"/>
    </location>
</feature>
<sequence>MALIELQNGDSGQESTTCIVLHKWMHYLFESKEQRLKGNFIIKKDLLDKETNLIDQNDFDYDFKESKTSVKYEKLNNENKKLLNSTDLVHLGMIYSPVDQRIKDEGYKKHAFNLLISDRLGYRRAIPYTAHSLCKNQVYSSDLPKASIIICFYNEAWSTLIRMIYSVIDRTPTHLLHEIILVDDCSDDVVCPIIDIINADTFEYISSPIVRGGFNWGLHFKWDSVHPNQLRTKEDFIKPIESPTMAGGLFAINKNYFHKLGEYDQGMDIWGGENLEISFFERRRPYGSPEGEDTLTYNSLRVAHVWMDEYIENFF</sequence>
<dbReference type="PANTHER" id="PTHR11675:SF63">
    <property type="entry name" value="POLYPEPTIDE N-ACETYLGALACTOSAMINYLTRANSFERASE"/>
    <property type="match status" value="1"/>
</dbReference>
<organism evidence="3 4">
    <name type="scientific">Caerostris extrusa</name>
    <name type="common">Bark spider</name>
    <name type="synonym">Caerostris bankana</name>
    <dbReference type="NCBI Taxonomy" id="172846"/>
    <lineage>
        <taxon>Eukaryota</taxon>
        <taxon>Metazoa</taxon>
        <taxon>Ecdysozoa</taxon>
        <taxon>Arthropoda</taxon>
        <taxon>Chelicerata</taxon>
        <taxon>Arachnida</taxon>
        <taxon>Araneae</taxon>
        <taxon>Araneomorphae</taxon>
        <taxon>Entelegynae</taxon>
        <taxon>Araneoidea</taxon>
        <taxon>Araneidae</taxon>
        <taxon>Caerostris</taxon>
    </lineage>
</organism>
<evidence type="ECO:0000313" key="3">
    <source>
        <dbReference type="EMBL" id="GIY94861.1"/>
    </source>
</evidence>
<dbReference type="Pfam" id="PF00535">
    <property type="entry name" value="Glycos_transf_2"/>
    <property type="match status" value="1"/>
</dbReference>
<dbReference type="InterPro" id="IPR029044">
    <property type="entry name" value="Nucleotide-diphossugar_trans"/>
</dbReference>
<evidence type="ECO:0000259" key="2">
    <source>
        <dbReference type="Pfam" id="PF00535"/>
    </source>
</evidence>
<keyword evidence="4" id="KW-1185">Reference proteome</keyword>
<keyword evidence="1" id="KW-1015">Disulfide bond</keyword>
<name>A0AAV4XLP2_CAEEX</name>
<dbReference type="Proteomes" id="UP001054945">
    <property type="component" value="Unassembled WGS sequence"/>
</dbReference>
<proteinExistence type="predicted"/>
<accession>A0AAV4XLP2</accession>
<dbReference type="GO" id="GO:0008593">
    <property type="term" value="P:regulation of Notch signaling pathway"/>
    <property type="evidence" value="ECO:0007669"/>
    <property type="project" value="TreeGrafter"/>
</dbReference>
<dbReference type="GO" id="GO:0006493">
    <property type="term" value="P:protein O-linked glycosylation"/>
    <property type="evidence" value="ECO:0007669"/>
    <property type="project" value="TreeGrafter"/>
</dbReference>
<dbReference type="PANTHER" id="PTHR11675">
    <property type="entry name" value="N-ACETYLGALACTOSAMINYLTRANSFERASE"/>
    <property type="match status" value="1"/>
</dbReference>
<comment type="caution">
    <text evidence="3">The sequence shown here is derived from an EMBL/GenBank/DDBJ whole genome shotgun (WGS) entry which is preliminary data.</text>
</comment>
<reference evidence="3 4" key="1">
    <citation type="submission" date="2021-06" db="EMBL/GenBank/DDBJ databases">
        <title>Caerostris extrusa draft genome.</title>
        <authorList>
            <person name="Kono N."/>
            <person name="Arakawa K."/>
        </authorList>
    </citation>
    <scope>NUCLEOTIDE SEQUENCE [LARGE SCALE GENOMIC DNA]</scope>
</reference>
<dbReference type="Gene3D" id="3.90.550.10">
    <property type="entry name" value="Spore Coat Polysaccharide Biosynthesis Protein SpsA, Chain A"/>
    <property type="match status" value="2"/>
</dbReference>
<dbReference type="GO" id="GO:0004653">
    <property type="term" value="F:polypeptide N-acetylgalactosaminyltransferase activity"/>
    <property type="evidence" value="ECO:0007669"/>
    <property type="project" value="TreeGrafter"/>
</dbReference>
<dbReference type="InterPro" id="IPR001173">
    <property type="entry name" value="Glyco_trans_2-like"/>
</dbReference>
<dbReference type="EMBL" id="BPLR01017833">
    <property type="protein sequence ID" value="GIY94861.1"/>
    <property type="molecule type" value="Genomic_DNA"/>
</dbReference>
<protein>
    <submittedName>
        <fullName evidence="3">Polypeptide N-acetylgalactosaminyltransferase 11</fullName>
    </submittedName>
</protein>
<evidence type="ECO:0000256" key="1">
    <source>
        <dbReference type="ARBA" id="ARBA00023157"/>
    </source>
</evidence>
<dbReference type="SUPFAM" id="SSF53448">
    <property type="entry name" value="Nucleotide-diphospho-sugar transferases"/>
    <property type="match status" value="1"/>
</dbReference>
<dbReference type="GO" id="GO:0005794">
    <property type="term" value="C:Golgi apparatus"/>
    <property type="evidence" value="ECO:0007669"/>
    <property type="project" value="TreeGrafter"/>
</dbReference>
<gene>
    <name evidence="3" type="primary">GALNT11</name>
    <name evidence="3" type="ORF">CEXT_424481</name>
</gene>
<dbReference type="AlphaFoldDB" id="A0AAV4XLP2"/>
<dbReference type="GO" id="GO:0005112">
    <property type="term" value="F:Notch binding"/>
    <property type="evidence" value="ECO:0007669"/>
    <property type="project" value="TreeGrafter"/>
</dbReference>